<organism evidence="1 2">
    <name type="scientific">Perkinsus olseni</name>
    <name type="common">Perkinsus atlanticus</name>
    <dbReference type="NCBI Taxonomy" id="32597"/>
    <lineage>
        <taxon>Eukaryota</taxon>
        <taxon>Sar</taxon>
        <taxon>Alveolata</taxon>
        <taxon>Perkinsozoa</taxon>
        <taxon>Perkinsea</taxon>
        <taxon>Perkinsida</taxon>
        <taxon>Perkinsidae</taxon>
        <taxon>Perkinsus</taxon>
    </lineage>
</organism>
<evidence type="ECO:0000313" key="1">
    <source>
        <dbReference type="EMBL" id="KAF4754014.1"/>
    </source>
</evidence>
<accession>A0A7J6U8G4</accession>
<reference evidence="1 2" key="1">
    <citation type="submission" date="2020-04" db="EMBL/GenBank/DDBJ databases">
        <title>Perkinsus olseni comparative genomics.</title>
        <authorList>
            <person name="Bogema D.R."/>
        </authorList>
    </citation>
    <scope>NUCLEOTIDE SEQUENCE [LARGE SCALE GENOMIC DNA]</scope>
    <source>
        <strain evidence="1 2">ATCC PRA-207</strain>
    </source>
</reference>
<protein>
    <submittedName>
        <fullName evidence="1">Uncharacterized protein</fullName>
    </submittedName>
</protein>
<dbReference type="EMBL" id="JABANO010005139">
    <property type="protein sequence ID" value="KAF4754014.1"/>
    <property type="molecule type" value="Genomic_DNA"/>
</dbReference>
<dbReference type="AlphaFoldDB" id="A0A7J6U8G4"/>
<comment type="caution">
    <text evidence="1">The sequence shown here is derived from an EMBL/GenBank/DDBJ whole genome shotgun (WGS) entry which is preliminary data.</text>
</comment>
<gene>
    <name evidence="1" type="ORF">FOZ63_024257</name>
</gene>
<sequence length="196" mass="22797">MTDSSIWHHHLLRQDRPAMSRRELQQKYIHHRTGQLAISSLLYRHWPFATPRTNGRPRYGVSGSEKRPPAIRFSQQAEEVRLPIASKRTLIPDHSRPPMEEGSTTYRELKHKLDALFEALERKPCPAWEQRTTLMLDASPEAARQSRRERRARLKSLATQRMVDVQANGGELDGWTPNEHLSSVRKLSEDTLYNLM</sequence>
<keyword evidence="2" id="KW-1185">Reference proteome</keyword>
<evidence type="ECO:0000313" key="2">
    <source>
        <dbReference type="Proteomes" id="UP000553632"/>
    </source>
</evidence>
<name>A0A7J6U8G4_PEROL</name>
<dbReference type="Proteomes" id="UP000553632">
    <property type="component" value="Unassembled WGS sequence"/>
</dbReference>
<proteinExistence type="predicted"/>